<reference evidence="1" key="1">
    <citation type="submission" date="2019-02" db="EMBL/GenBank/DDBJ databases">
        <authorList>
            <consortium name="Pathogen Informatics"/>
        </authorList>
    </citation>
    <scope>NUCLEOTIDE SEQUENCE</scope>
    <source>
        <strain evidence="1">3012STDY6733949</strain>
    </source>
</reference>
<dbReference type="InterPro" id="IPR036895">
    <property type="entry name" value="Uracil-DNA_glycosylase-like_sf"/>
</dbReference>
<organism evidence="1">
    <name type="scientific">Nocardia farcinica</name>
    <dbReference type="NCBI Taxonomy" id="37329"/>
    <lineage>
        <taxon>Bacteria</taxon>
        <taxon>Bacillati</taxon>
        <taxon>Actinomycetota</taxon>
        <taxon>Actinomycetes</taxon>
        <taxon>Mycobacteriales</taxon>
        <taxon>Nocardiaceae</taxon>
        <taxon>Nocardia</taxon>
    </lineage>
</organism>
<dbReference type="AlphaFoldDB" id="A0A449GY24"/>
<proteinExistence type="predicted"/>
<dbReference type="SUPFAM" id="SSF52141">
    <property type="entry name" value="Uracil-DNA glycosylase-like"/>
    <property type="match status" value="1"/>
</dbReference>
<name>A0A449GY24_NOCFR</name>
<dbReference type="RefSeq" id="WP_137352780.1">
    <property type="nucleotide sequence ID" value="NZ_CAACYE020000001.1"/>
</dbReference>
<gene>
    <name evidence="1" type="ORF">NCTC1935_01509</name>
</gene>
<protein>
    <recommendedName>
        <fullName evidence="2">Uracil DNA glycosylase superfamily</fullName>
    </recommendedName>
</protein>
<accession>A0A449GY24</accession>
<sequence>MTTRRRIVAAGRPPTPITIAGRMRDPVHRESQLAHRYDPHVAPINRLVDDLREESGRPLPHVAPACGGVHARVLVLCHDPGPPARQMTGSGMLSLENDDPAAERLHAIVGRAGLTVLDLVPWNIHPWYLERSTDPPDLDGGLAALDRLLALLPELRAVVAHGRDVRNAWQDVTRLRPRSLPTLIETYDPDRRELWTPDAAERAGREAHLREAYERAAQLLEPDGG</sequence>
<evidence type="ECO:0008006" key="2">
    <source>
        <dbReference type="Google" id="ProtNLM"/>
    </source>
</evidence>
<dbReference type="EMBL" id="CAACYE010000005">
    <property type="protein sequence ID" value="VFA83684.1"/>
    <property type="molecule type" value="Genomic_DNA"/>
</dbReference>
<evidence type="ECO:0000313" key="1">
    <source>
        <dbReference type="EMBL" id="VFA83684.1"/>
    </source>
</evidence>